<evidence type="ECO:0000313" key="2">
    <source>
        <dbReference type="Proteomes" id="UP000001037"/>
    </source>
</evidence>
<dbReference type="HOGENOM" id="CLU_118419_0_0_2"/>
<dbReference type="InterPro" id="IPR010268">
    <property type="entry name" value="PaREP1"/>
</dbReference>
<dbReference type="Pfam" id="PF05942">
    <property type="entry name" value="PaREP1"/>
    <property type="match status" value="1"/>
</dbReference>
<sequence length="191" mass="21923">MLAEHLDRPLPKPRRDPVGYAAARALEALLEAVLALVFLEKGFTRNAAGKAFQAWKALTAALLALERDRIAEGLRDEEQRRWLLERGIPRVPSSRLKHLSQLLEKAGINYYSFITDKALSLHDYQYHSPDPDLELSKYRSRSEAVYDIVALLAELARITEELVKPRLREANKWDKSHEEALQELREKLASR</sequence>
<dbReference type="Proteomes" id="UP000001037">
    <property type="component" value="Chromosome"/>
</dbReference>
<name>G0EFZ5_PYRF1</name>
<dbReference type="AlphaFoldDB" id="G0EFZ5"/>
<accession>G0EFZ5</accession>
<organism evidence="1 2">
    <name type="scientific">Pyrolobus fumarii (strain DSM 11204 / 1A)</name>
    <dbReference type="NCBI Taxonomy" id="694429"/>
    <lineage>
        <taxon>Archaea</taxon>
        <taxon>Thermoproteota</taxon>
        <taxon>Thermoprotei</taxon>
        <taxon>Desulfurococcales</taxon>
        <taxon>Pyrodictiaceae</taxon>
        <taxon>Pyrolobus</taxon>
    </lineage>
</organism>
<protein>
    <submittedName>
        <fullName evidence="1">PaREP1 family protein</fullName>
    </submittedName>
</protein>
<dbReference type="InParanoid" id="G0EFZ5"/>
<evidence type="ECO:0000313" key="1">
    <source>
        <dbReference type="EMBL" id="AEM39096.1"/>
    </source>
</evidence>
<dbReference type="RefSeq" id="WP_014026773.1">
    <property type="nucleotide sequence ID" value="NC_015931.1"/>
</dbReference>
<keyword evidence="2" id="KW-1185">Reference proteome</keyword>
<reference evidence="1 2" key="1">
    <citation type="journal article" date="2011" name="Stand. Genomic Sci.">
        <title>Complete genome sequence of the hyperthermophilic chemolithoautotroph Pyrolobus fumarii type strain (1A).</title>
        <authorList>
            <person name="Anderson I."/>
            <person name="Goker M."/>
            <person name="Nolan M."/>
            <person name="Lucas S."/>
            <person name="Hammon N."/>
            <person name="Deshpande S."/>
            <person name="Cheng J.F."/>
            <person name="Tapia R."/>
            <person name="Han C."/>
            <person name="Goodwin L."/>
            <person name="Pitluck S."/>
            <person name="Huntemann M."/>
            <person name="Liolios K."/>
            <person name="Ivanova N."/>
            <person name="Pagani I."/>
            <person name="Mavromatis K."/>
            <person name="Ovchinikova G."/>
            <person name="Pati A."/>
            <person name="Chen A."/>
            <person name="Palaniappan K."/>
            <person name="Land M."/>
            <person name="Hauser L."/>
            <person name="Brambilla E.M."/>
            <person name="Huber H."/>
            <person name="Yasawong M."/>
            <person name="Rohde M."/>
            <person name="Spring S."/>
            <person name="Abt B."/>
            <person name="Sikorski J."/>
            <person name="Wirth R."/>
            <person name="Detter J.C."/>
            <person name="Woyke T."/>
            <person name="Bristow J."/>
            <person name="Eisen J.A."/>
            <person name="Markowitz V."/>
            <person name="Hugenholtz P."/>
            <person name="Kyrpides N.C."/>
            <person name="Klenk H.P."/>
            <person name="Lapidus A."/>
        </authorList>
    </citation>
    <scope>NUCLEOTIDE SEQUENCE [LARGE SCALE GENOMIC DNA]</scope>
    <source>
        <strain evidence="2">DSM 11204 / 1A</strain>
    </source>
</reference>
<dbReference type="KEGG" id="pfm:Pyrfu_1237"/>
<dbReference type="eggNOG" id="arCOG03712">
    <property type="taxonomic scope" value="Archaea"/>
</dbReference>
<proteinExistence type="predicted"/>
<dbReference type="EMBL" id="CP002838">
    <property type="protein sequence ID" value="AEM39096.1"/>
    <property type="molecule type" value="Genomic_DNA"/>
</dbReference>
<gene>
    <name evidence="1" type="ordered locus">Pyrfu_1237</name>
</gene>
<dbReference type="GeneID" id="11138420"/>